<dbReference type="GO" id="GO:0005737">
    <property type="term" value="C:cytoplasm"/>
    <property type="evidence" value="ECO:0007669"/>
    <property type="project" value="TreeGrafter"/>
</dbReference>
<dbReference type="InterPro" id="IPR008978">
    <property type="entry name" value="HSP20-like_chaperone"/>
</dbReference>
<dbReference type="GO" id="GO:0051082">
    <property type="term" value="F:unfolded protein binding"/>
    <property type="evidence" value="ECO:0007669"/>
    <property type="project" value="TreeGrafter"/>
</dbReference>
<dbReference type="Gene3D" id="2.60.40.790">
    <property type="match status" value="1"/>
</dbReference>
<dbReference type="PANTHER" id="PTHR45640">
    <property type="entry name" value="HEAT SHOCK PROTEIN HSP-12.2-RELATED"/>
    <property type="match status" value="1"/>
</dbReference>
<dbReference type="GO" id="GO:0042026">
    <property type="term" value="P:protein refolding"/>
    <property type="evidence" value="ECO:0007669"/>
    <property type="project" value="TreeGrafter"/>
</dbReference>
<evidence type="ECO:0000256" key="1">
    <source>
        <dbReference type="PROSITE-ProRule" id="PRU00285"/>
    </source>
</evidence>
<dbReference type="PROSITE" id="PS01031">
    <property type="entry name" value="SHSP"/>
    <property type="match status" value="1"/>
</dbReference>
<name>A0A7S2TIB4_9EUKA</name>
<feature type="region of interest" description="Disordered" evidence="4">
    <location>
        <begin position="314"/>
        <end position="397"/>
    </location>
</feature>
<feature type="coiled-coil region" evidence="3">
    <location>
        <begin position="132"/>
        <end position="163"/>
    </location>
</feature>
<sequence length="397" mass="42653">MYGGFDSATTRGRNSWVRRLAKGCVIALGVCGLVVGVRSLSSAWAANSADAAFGAKEDPQLSFGFASGGGFGCGPSACGSSASRSPVQTRPGDLFKSRSPQLRGNVWRYGPFGRFGLVQPGLLLDILDDIDLRSIREEMRTVAKQRQDARAAYLEELSRMREEEIRRRLGRQASDAAPEGFAAPRRTQQPDQMRPPTAASSSSSSTPSSALSPLSSASSENLMVPSLRMSEGEAAYNYRLDVQGMDRDDLKLTLQDNIVVVEGNKMVQTDDGYHSSSFKRSFTLPPDADLDTVRSQEISEGELVLTADKLKPATHHGVREIKIERLPATTSPQVPRPSAQQAPPAPQQQPRKSAEDGADAIARAIGGNNGKKPNNDHHGANNNPDDGLDDGVVSDSY</sequence>
<proteinExistence type="inferred from homology"/>
<feature type="domain" description="SHSP" evidence="5">
    <location>
        <begin position="218"/>
        <end position="324"/>
    </location>
</feature>
<feature type="compositionally biased region" description="Low complexity" evidence="4">
    <location>
        <begin position="331"/>
        <end position="342"/>
    </location>
</feature>
<organism evidence="6">
    <name type="scientific">Lotharella oceanica</name>
    <dbReference type="NCBI Taxonomy" id="641309"/>
    <lineage>
        <taxon>Eukaryota</taxon>
        <taxon>Sar</taxon>
        <taxon>Rhizaria</taxon>
        <taxon>Cercozoa</taxon>
        <taxon>Chlorarachniophyceae</taxon>
        <taxon>Lotharella</taxon>
    </lineage>
</organism>
<accession>A0A7S2TIB4</accession>
<dbReference type="InterPro" id="IPR002068">
    <property type="entry name" value="A-crystallin/Hsp20_dom"/>
</dbReference>
<dbReference type="AlphaFoldDB" id="A0A7S2TIB4"/>
<feature type="compositionally biased region" description="Low complexity" evidence="4">
    <location>
        <begin position="195"/>
        <end position="219"/>
    </location>
</feature>
<dbReference type="EMBL" id="HBHP01006115">
    <property type="protein sequence ID" value="CAD9751605.1"/>
    <property type="molecule type" value="Transcribed_RNA"/>
</dbReference>
<protein>
    <recommendedName>
        <fullName evidence="5">SHSP domain-containing protein</fullName>
    </recommendedName>
</protein>
<dbReference type="GO" id="GO:0009408">
    <property type="term" value="P:response to heat"/>
    <property type="evidence" value="ECO:0007669"/>
    <property type="project" value="TreeGrafter"/>
</dbReference>
<evidence type="ECO:0000256" key="4">
    <source>
        <dbReference type="SAM" id="MobiDB-lite"/>
    </source>
</evidence>
<dbReference type="GO" id="GO:0005634">
    <property type="term" value="C:nucleus"/>
    <property type="evidence" value="ECO:0007669"/>
    <property type="project" value="TreeGrafter"/>
</dbReference>
<comment type="similarity">
    <text evidence="1 2">Belongs to the small heat shock protein (HSP20) family.</text>
</comment>
<dbReference type="SUPFAM" id="SSF49764">
    <property type="entry name" value="HSP20-like chaperones"/>
    <property type="match status" value="1"/>
</dbReference>
<gene>
    <name evidence="6" type="ORF">LSP00402_LOCUS3786</name>
</gene>
<feature type="region of interest" description="Disordered" evidence="4">
    <location>
        <begin position="165"/>
        <end position="219"/>
    </location>
</feature>
<evidence type="ECO:0000256" key="3">
    <source>
        <dbReference type="SAM" id="Coils"/>
    </source>
</evidence>
<evidence type="ECO:0000256" key="2">
    <source>
        <dbReference type="RuleBase" id="RU003616"/>
    </source>
</evidence>
<dbReference type="Pfam" id="PF00011">
    <property type="entry name" value="HSP20"/>
    <property type="match status" value="1"/>
</dbReference>
<reference evidence="6" key="1">
    <citation type="submission" date="2021-01" db="EMBL/GenBank/DDBJ databases">
        <authorList>
            <person name="Corre E."/>
            <person name="Pelletier E."/>
            <person name="Niang G."/>
            <person name="Scheremetjew M."/>
            <person name="Finn R."/>
            <person name="Kale V."/>
            <person name="Holt S."/>
            <person name="Cochrane G."/>
            <person name="Meng A."/>
            <person name="Brown T."/>
            <person name="Cohen L."/>
        </authorList>
    </citation>
    <scope>NUCLEOTIDE SEQUENCE</scope>
    <source>
        <strain evidence="6">CCMP622</strain>
    </source>
</reference>
<evidence type="ECO:0000259" key="5">
    <source>
        <dbReference type="PROSITE" id="PS01031"/>
    </source>
</evidence>
<dbReference type="PANTHER" id="PTHR45640:SF26">
    <property type="entry name" value="RE23625P"/>
    <property type="match status" value="1"/>
</dbReference>
<evidence type="ECO:0000313" key="6">
    <source>
        <dbReference type="EMBL" id="CAD9751605.1"/>
    </source>
</evidence>
<keyword evidence="3" id="KW-0175">Coiled coil</keyword>
<dbReference type="InterPro" id="IPR001436">
    <property type="entry name" value="Alpha-crystallin/sHSP_animal"/>
</dbReference>
<dbReference type="CDD" id="cd06464">
    <property type="entry name" value="ACD_sHsps-like"/>
    <property type="match status" value="1"/>
</dbReference>